<dbReference type="SUPFAM" id="SSF54909">
    <property type="entry name" value="Dimeric alpha+beta barrel"/>
    <property type="match status" value="1"/>
</dbReference>
<dbReference type="EMBL" id="BAABHM010000009">
    <property type="protein sequence ID" value="GAA4697741.1"/>
    <property type="molecule type" value="Genomic_DNA"/>
</dbReference>
<protein>
    <recommendedName>
        <fullName evidence="1">DUF1330 domain-containing protein</fullName>
    </recommendedName>
</protein>
<accession>A0ABP8WZ67</accession>
<proteinExistence type="predicted"/>
<gene>
    <name evidence="2" type="ORF">GCM10023198_17500</name>
</gene>
<name>A0ABP8WZ67_9MICO</name>
<dbReference type="Proteomes" id="UP001500843">
    <property type="component" value="Unassembled WGS sequence"/>
</dbReference>
<dbReference type="InterPro" id="IPR011008">
    <property type="entry name" value="Dimeric_a/b-barrel"/>
</dbReference>
<reference evidence="3" key="1">
    <citation type="journal article" date="2019" name="Int. J. Syst. Evol. Microbiol.">
        <title>The Global Catalogue of Microorganisms (GCM) 10K type strain sequencing project: providing services to taxonomists for standard genome sequencing and annotation.</title>
        <authorList>
            <consortium name="The Broad Institute Genomics Platform"/>
            <consortium name="The Broad Institute Genome Sequencing Center for Infectious Disease"/>
            <person name="Wu L."/>
            <person name="Ma J."/>
        </authorList>
    </citation>
    <scope>NUCLEOTIDE SEQUENCE [LARGE SCALE GENOMIC DNA]</scope>
    <source>
        <strain evidence="3">JCM 17975</strain>
    </source>
</reference>
<comment type="caution">
    <text evidence="2">The sequence shown here is derived from an EMBL/GenBank/DDBJ whole genome shotgun (WGS) entry which is preliminary data.</text>
</comment>
<dbReference type="PANTHER" id="PTHR41521:SF4">
    <property type="entry name" value="BLR0684 PROTEIN"/>
    <property type="match status" value="1"/>
</dbReference>
<feature type="domain" description="DUF1330" evidence="1">
    <location>
        <begin position="2"/>
        <end position="92"/>
    </location>
</feature>
<evidence type="ECO:0000259" key="1">
    <source>
        <dbReference type="Pfam" id="PF07045"/>
    </source>
</evidence>
<dbReference type="PANTHER" id="PTHR41521">
    <property type="match status" value="1"/>
</dbReference>
<evidence type="ECO:0000313" key="2">
    <source>
        <dbReference type="EMBL" id="GAA4697741.1"/>
    </source>
</evidence>
<keyword evidence="3" id="KW-1185">Reference proteome</keyword>
<dbReference type="InterPro" id="IPR010753">
    <property type="entry name" value="DUF1330"/>
</dbReference>
<organism evidence="2 3">
    <name type="scientific">Promicromonospora umidemergens</name>
    <dbReference type="NCBI Taxonomy" id="629679"/>
    <lineage>
        <taxon>Bacteria</taxon>
        <taxon>Bacillati</taxon>
        <taxon>Actinomycetota</taxon>
        <taxon>Actinomycetes</taxon>
        <taxon>Micrococcales</taxon>
        <taxon>Promicromonosporaceae</taxon>
        <taxon>Promicromonospora</taxon>
    </lineage>
</organism>
<dbReference type="Gene3D" id="3.30.70.100">
    <property type="match status" value="1"/>
</dbReference>
<evidence type="ECO:0000313" key="3">
    <source>
        <dbReference type="Proteomes" id="UP001500843"/>
    </source>
</evidence>
<sequence>MSAFLFIEVTPSDATKFAEYEAGAVQIAIRHGGELLAHDTDPLLIERDNAPAIAVLMKFPDKQAVRAYFDDPDYAPLRELRQSVSRASAIAVGA</sequence>
<dbReference type="Pfam" id="PF07045">
    <property type="entry name" value="DUF1330"/>
    <property type="match status" value="1"/>
</dbReference>